<evidence type="ECO:0000259" key="1">
    <source>
        <dbReference type="Pfam" id="PF13175"/>
    </source>
</evidence>
<reference evidence="3 4" key="1">
    <citation type="submission" date="2023-04" db="EMBL/GenBank/DDBJ databases">
        <title>Two novel species of Flavobacterium.</title>
        <authorList>
            <person name="Liu Q."/>
            <person name="Xin Y.-H."/>
        </authorList>
    </citation>
    <scope>NUCLEOTIDE SEQUENCE [LARGE SCALE GENOMIC DNA]</scope>
    <source>
        <strain evidence="3 4">LB1P51</strain>
    </source>
</reference>
<keyword evidence="4" id="KW-1185">Reference proteome</keyword>
<dbReference type="Gene3D" id="3.40.50.300">
    <property type="entry name" value="P-loop containing nucleotide triphosphate hydrolases"/>
    <property type="match status" value="1"/>
</dbReference>
<feature type="domain" description="Endonuclease GajA/Old nuclease/RecF-like AAA" evidence="1">
    <location>
        <begin position="5"/>
        <end position="342"/>
    </location>
</feature>
<dbReference type="EMBL" id="JASCRZ010000001">
    <property type="protein sequence ID" value="MDI5893889.1"/>
    <property type="molecule type" value="Genomic_DNA"/>
</dbReference>
<accession>A0ABT6V6P9</accession>
<dbReference type="PANTHER" id="PTHR43581">
    <property type="entry name" value="ATP/GTP PHOSPHATASE"/>
    <property type="match status" value="1"/>
</dbReference>
<sequence>MGILLKQVRIYGFRGLENIEIDFEPNTILVGCNNSGKTTLLKALQLALSNSLSISIDDFFYCEARMSNKIIIDVLMIPVDGDFSQIDEFEDDWHSVITTDRITLTDEGKQILSFRTIIEEDFSKKTYRKKQYIIDEWAKFEDGGISWYENEYDKDLNFYFDEIPFFYIDANRDILDDIKSKTSYFGRLLSTIEYDSNDKEAIEELIKELNRRTIESSDVLSNIESTLLELDTAMDNPENTVSLTPFTKKLKDLNKGVNITYSEFSMDYHGMGTRSWSSLLVLKSFLQYYKRKFEASAKMYFPIIAIEEPESHLHPNAQKKLYSQLKSIPGQKIISTHSSYIAGSAELKEIRSLTKNNSNVEVKKIEVTEFSPEDIRKIERHVVNTRGELFFSKAIILCEGETEEQSLPLLIKKHFGKDVIELGIDIVGIGGGGNYFPFINFAEKLGINWYVLSDGEIPILKKLKKDLKKLTNSTEDIDLLNYKNICFFDDGDDFENYLLRCGFQDEIELCLNELLQGRLEDKIIEKDGTLKNRNKTANICETCNQNIFEDVLRDYSVDGGRLLALNDLLSDSKTKYPPILSELIYNSDKEMPAKIIELFEEVSKKLNPTGNE</sequence>
<proteinExistence type="predicted"/>
<gene>
    <name evidence="3" type="ORF">QLS65_03225</name>
</gene>
<dbReference type="InterPro" id="IPR041685">
    <property type="entry name" value="AAA_GajA/Old/RecF-like"/>
</dbReference>
<dbReference type="InterPro" id="IPR051396">
    <property type="entry name" value="Bact_Antivir_Def_Nuclease"/>
</dbReference>
<dbReference type="Proteomes" id="UP001243403">
    <property type="component" value="Unassembled WGS sequence"/>
</dbReference>
<evidence type="ECO:0000313" key="4">
    <source>
        <dbReference type="Proteomes" id="UP001243403"/>
    </source>
</evidence>
<evidence type="ECO:0000313" key="3">
    <source>
        <dbReference type="EMBL" id="MDI5893889.1"/>
    </source>
</evidence>
<organism evidence="3 4">
    <name type="scientific">Flavobacterium algoritolerans</name>
    <dbReference type="NCBI Taxonomy" id="3041254"/>
    <lineage>
        <taxon>Bacteria</taxon>
        <taxon>Pseudomonadati</taxon>
        <taxon>Bacteroidota</taxon>
        <taxon>Flavobacteriia</taxon>
        <taxon>Flavobacteriales</taxon>
        <taxon>Flavobacteriaceae</taxon>
        <taxon>Flavobacterium</taxon>
    </lineage>
</organism>
<evidence type="ECO:0000259" key="2">
    <source>
        <dbReference type="Pfam" id="PF20469"/>
    </source>
</evidence>
<protein>
    <submittedName>
        <fullName evidence="3">DUF2813 domain-containing protein</fullName>
    </submittedName>
</protein>
<dbReference type="Pfam" id="PF20469">
    <property type="entry name" value="OLD-like_TOPRIM"/>
    <property type="match status" value="1"/>
</dbReference>
<dbReference type="InterPro" id="IPR034139">
    <property type="entry name" value="TOPRIM_OLD"/>
</dbReference>
<dbReference type="RefSeq" id="WP_282715163.1">
    <property type="nucleotide sequence ID" value="NZ_JASCRZ010000001.1"/>
</dbReference>
<comment type="caution">
    <text evidence="3">The sequence shown here is derived from an EMBL/GenBank/DDBJ whole genome shotgun (WGS) entry which is preliminary data.</text>
</comment>
<name>A0ABT6V6P9_9FLAO</name>
<dbReference type="CDD" id="cd00267">
    <property type="entry name" value="ABC_ATPase"/>
    <property type="match status" value="1"/>
</dbReference>
<dbReference type="PANTHER" id="PTHR43581:SF4">
    <property type="entry name" value="ATP_GTP PHOSPHATASE"/>
    <property type="match status" value="1"/>
</dbReference>
<feature type="domain" description="OLD protein-like TOPRIM" evidence="2">
    <location>
        <begin position="390"/>
        <end position="454"/>
    </location>
</feature>
<dbReference type="InterPro" id="IPR027417">
    <property type="entry name" value="P-loop_NTPase"/>
</dbReference>
<dbReference type="SUPFAM" id="SSF52540">
    <property type="entry name" value="P-loop containing nucleoside triphosphate hydrolases"/>
    <property type="match status" value="1"/>
</dbReference>
<dbReference type="Pfam" id="PF13175">
    <property type="entry name" value="AAA_15"/>
    <property type="match status" value="1"/>
</dbReference>